<dbReference type="Pfam" id="PF02635">
    <property type="entry name" value="DsrE"/>
    <property type="match status" value="1"/>
</dbReference>
<dbReference type="Pfam" id="PF01206">
    <property type="entry name" value="TusA"/>
    <property type="match status" value="1"/>
</dbReference>
<sequence>MLLLRLRTHSGSALQMAEKKLDCRGLACPHPVLKTKETIESGDITQVNILVDNAAARENVGRFLERMGYTVTVSEHEGSFEVAGSKALETSAREITPEPEEPKQTRKNEERKIAVLVGTECMGSGDDTLGRKLLINFVGTLKEMGSELWRLIFLNGGVKLTVEGSESLPILQELEKSGVYILVCGTCLNHFELLEKKKVGETTNMLDIVTALQLADKVISFT</sequence>
<evidence type="ECO:0000259" key="2">
    <source>
        <dbReference type="Pfam" id="PF01206"/>
    </source>
</evidence>
<keyword evidence="4" id="KW-1185">Reference proteome</keyword>
<dbReference type="NCBIfam" id="TIGR03527">
    <property type="entry name" value="selenium_YedF"/>
    <property type="match status" value="1"/>
</dbReference>
<dbReference type="SUPFAM" id="SSF64307">
    <property type="entry name" value="SirA-like"/>
    <property type="match status" value="1"/>
</dbReference>
<accession>A0A9W6FS51</accession>
<dbReference type="CDD" id="cd03421">
    <property type="entry name" value="SirA_like_N"/>
    <property type="match status" value="1"/>
</dbReference>
<proteinExistence type="inferred from homology"/>
<dbReference type="EMBL" id="BSDR01000001">
    <property type="protein sequence ID" value="GLI33679.1"/>
    <property type="molecule type" value="Genomic_DNA"/>
</dbReference>
<reference evidence="3" key="1">
    <citation type="submission" date="2022-12" db="EMBL/GenBank/DDBJ databases">
        <title>Reference genome sequencing for broad-spectrum identification of bacterial and archaeal isolates by mass spectrometry.</title>
        <authorList>
            <person name="Sekiguchi Y."/>
            <person name="Tourlousse D.M."/>
        </authorList>
    </citation>
    <scope>NUCLEOTIDE SEQUENCE</scope>
    <source>
        <strain evidence="3">ASRB1</strain>
    </source>
</reference>
<dbReference type="SUPFAM" id="SSF75169">
    <property type="entry name" value="DsrEFH-like"/>
    <property type="match status" value="1"/>
</dbReference>
<evidence type="ECO:0000313" key="3">
    <source>
        <dbReference type="EMBL" id="GLI33679.1"/>
    </source>
</evidence>
<organism evidence="3 4">
    <name type="scientific">Desulforhabdus amnigena</name>
    <dbReference type="NCBI Taxonomy" id="40218"/>
    <lineage>
        <taxon>Bacteria</taxon>
        <taxon>Pseudomonadati</taxon>
        <taxon>Thermodesulfobacteriota</taxon>
        <taxon>Syntrophobacteria</taxon>
        <taxon>Syntrophobacterales</taxon>
        <taxon>Syntrophobacteraceae</taxon>
        <taxon>Desulforhabdus</taxon>
    </lineage>
</organism>
<evidence type="ECO:0000256" key="1">
    <source>
        <dbReference type="ARBA" id="ARBA00008984"/>
    </source>
</evidence>
<dbReference type="AlphaFoldDB" id="A0A9W6FS51"/>
<feature type="domain" description="UPF0033" evidence="2">
    <location>
        <begin position="19"/>
        <end position="82"/>
    </location>
</feature>
<name>A0A9W6FS51_9BACT</name>
<dbReference type="InterPro" id="IPR036868">
    <property type="entry name" value="TusA-like_sf"/>
</dbReference>
<dbReference type="PANTHER" id="PTHR33279">
    <property type="entry name" value="SULFUR CARRIER PROTEIN YEDF-RELATED"/>
    <property type="match status" value="1"/>
</dbReference>
<protein>
    <recommendedName>
        <fullName evidence="2">UPF0033 domain-containing protein</fullName>
    </recommendedName>
</protein>
<evidence type="ECO:0000313" key="4">
    <source>
        <dbReference type="Proteomes" id="UP001144372"/>
    </source>
</evidence>
<dbReference type="Proteomes" id="UP001144372">
    <property type="component" value="Unassembled WGS sequence"/>
</dbReference>
<comment type="similarity">
    <text evidence="1">Belongs to the sulfur carrier protein TusA family.</text>
</comment>
<dbReference type="PANTHER" id="PTHR33279:SF6">
    <property type="entry name" value="SULFUR CARRIER PROTEIN YEDF-RELATED"/>
    <property type="match status" value="1"/>
</dbReference>
<gene>
    <name evidence="3" type="ORF">DAMNIGENAA_11120</name>
</gene>
<dbReference type="Gene3D" id="3.30.110.40">
    <property type="entry name" value="TusA-like domain"/>
    <property type="match status" value="1"/>
</dbReference>
<dbReference type="InterPro" id="IPR001455">
    <property type="entry name" value="TusA-like"/>
</dbReference>
<dbReference type="InterPro" id="IPR003787">
    <property type="entry name" value="Sulphur_relay_DsrE/F-like"/>
</dbReference>
<dbReference type="InterPro" id="IPR027396">
    <property type="entry name" value="DsrEFH-like"/>
</dbReference>
<comment type="caution">
    <text evidence="3">The sequence shown here is derived from an EMBL/GenBank/DDBJ whole genome shotgun (WGS) entry which is preliminary data.</text>
</comment>
<dbReference type="InterPro" id="IPR019870">
    <property type="entry name" value="Se_metab_YedF"/>
</dbReference>